<proteinExistence type="predicted"/>
<feature type="compositionally biased region" description="Polar residues" evidence="1">
    <location>
        <begin position="102"/>
        <end position="111"/>
    </location>
</feature>
<gene>
    <name evidence="2" type="ORF">HCEG_07285</name>
</gene>
<feature type="compositionally biased region" description="Basic and acidic residues" evidence="1">
    <location>
        <begin position="51"/>
        <end position="71"/>
    </location>
</feature>
<evidence type="ECO:0000313" key="3">
    <source>
        <dbReference type="Proteomes" id="UP000008142"/>
    </source>
</evidence>
<protein>
    <submittedName>
        <fullName evidence="2">Predicted protein</fullName>
    </submittedName>
</protein>
<accession>F0UM26</accession>
<reference evidence="3" key="1">
    <citation type="submission" date="2008-07" db="EMBL/GenBank/DDBJ databases">
        <title>Annotation of Ajellomyces capsulatus strain H88.</title>
        <authorList>
            <person name="Champion M."/>
            <person name="Cuomo C."/>
            <person name="Ma L.-J."/>
            <person name="Henn M.R."/>
            <person name="Sil A."/>
            <person name="Goldman B."/>
            <person name="Young S.K."/>
            <person name="Kodira C.D."/>
            <person name="Zeng Q."/>
            <person name="Koehrsen M."/>
            <person name="Alvarado L."/>
            <person name="Berlin A."/>
            <person name="Borenstein D."/>
            <person name="Chen Z."/>
            <person name="Engels R."/>
            <person name="Freedman E."/>
            <person name="Gellesch M."/>
            <person name="Goldberg J."/>
            <person name="Griggs A."/>
            <person name="Gujja S."/>
            <person name="Heiman D."/>
            <person name="Hepburn T."/>
            <person name="Howarth C."/>
            <person name="Jen D."/>
            <person name="Larson L."/>
            <person name="Lewis B."/>
            <person name="Mehta T."/>
            <person name="Park D."/>
            <person name="Pearson M."/>
            <person name="Roberts A."/>
            <person name="Saif S."/>
            <person name="Shea T."/>
            <person name="Shenoy N."/>
            <person name="Sisk P."/>
            <person name="Stolte C."/>
            <person name="Sykes S."/>
            <person name="Walk T."/>
            <person name="White J."/>
            <person name="Yandava C."/>
            <person name="Klein B."/>
            <person name="McEwen J.G."/>
            <person name="Puccia R."/>
            <person name="Goldman G.H."/>
            <person name="Felipe M.S."/>
            <person name="Nino-Vega G."/>
            <person name="San-Blas G."/>
            <person name="Taylor J."/>
            <person name="Mendoza L."/>
            <person name="Galagan J."/>
            <person name="Nusbaum C."/>
            <person name="Birren B."/>
        </authorList>
    </citation>
    <scope>NUCLEOTIDE SEQUENCE [LARGE SCALE GENOMIC DNA]</scope>
    <source>
        <strain evidence="3">H88</strain>
    </source>
</reference>
<feature type="region of interest" description="Disordered" evidence="1">
    <location>
        <begin position="26"/>
        <end position="158"/>
    </location>
</feature>
<evidence type="ECO:0000256" key="1">
    <source>
        <dbReference type="SAM" id="MobiDB-lite"/>
    </source>
</evidence>
<feature type="compositionally biased region" description="Basic and acidic residues" evidence="1">
    <location>
        <begin position="81"/>
        <end position="101"/>
    </location>
</feature>
<feature type="compositionally biased region" description="Basic and acidic residues" evidence="1">
    <location>
        <begin position="114"/>
        <end position="126"/>
    </location>
</feature>
<dbReference type="Proteomes" id="UP000008142">
    <property type="component" value="Unassembled WGS sequence"/>
</dbReference>
<name>F0UM26_AJEC8</name>
<organism evidence="3">
    <name type="scientific">Ajellomyces capsulatus (strain H88)</name>
    <name type="common">Darling's disease fungus</name>
    <name type="synonym">Histoplasma capsulatum</name>
    <dbReference type="NCBI Taxonomy" id="544711"/>
    <lineage>
        <taxon>Eukaryota</taxon>
        <taxon>Fungi</taxon>
        <taxon>Dikarya</taxon>
        <taxon>Ascomycota</taxon>
        <taxon>Pezizomycotina</taxon>
        <taxon>Eurotiomycetes</taxon>
        <taxon>Eurotiomycetidae</taxon>
        <taxon>Onygenales</taxon>
        <taxon>Ajellomycetaceae</taxon>
        <taxon>Histoplasma</taxon>
    </lineage>
</organism>
<dbReference type="OMA" id="ECLDWGE"/>
<dbReference type="EMBL" id="DS990640">
    <property type="protein sequence ID" value="EGC48070.1"/>
    <property type="molecule type" value="Genomic_DNA"/>
</dbReference>
<evidence type="ECO:0000313" key="2">
    <source>
        <dbReference type="EMBL" id="EGC48070.1"/>
    </source>
</evidence>
<dbReference type="AlphaFoldDB" id="F0UM26"/>
<sequence>MLDRFTTFGRNAAAEACIQEVSVKLVKSKRGGEDEEGKGVKIVSNGQIGQDWREGEEGSRPCPSGRDRAWTKLDASTSDPKQWRDDGSESRDQDEGKEPKQGNETASNQTIIKILKERPRPGRGECLDWGEGASLGFGRQDPEQEKPMAGVGAETGRG</sequence>
<dbReference type="HOGENOM" id="CLU_1815246_0_0_1"/>